<evidence type="ECO:0008006" key="3">
    <source>
        <dbReference type="Google" id="ProtNLM"/>
    </source>
</evidence>
<gene>
    <name evidence="1" type="ORF">K8V08_08285</name>
</gene>
<comment type="caution">
    <text evidence="1">The sequence shown here is derived from an EMBL/GenBank/DDBJ whole genome shotgun (WGS) entry which is preliminary data.</text>
</comment>
<sequence>MPVSRVPLLAERALPDLVDPLAGPADRAAASRLIDRAQSTSLTSLPLHRAVAEAVLRFLEPAPGARLVRSLTTAEVAPPAQPTRTVARLLARVPGLEPLPRGPQVFEHVTVRATAPRRRRARQGRLGDCWLIAVLDACESVSPGFLDRLVTPVPVEDGLCADSAESSGIVRRDSADVDLVAIDLTLPRVPMPGLRRIPFLPVRRTSVIVSTRVPLRHRAGDTRLKASVASLVEKAAVVAWSDGSYRRLQNDFAGIGLLLTTGRWSPARPVPRTVEAVGGWLEEGRPVVLSTLRRPGGSFELDREDGEGTVAFMDAHVYVARRVLRCDETGRAGAGHPLRLHVHNPVSGSESRRRRRTDLYLSAQQMRRAFISANVGPVLRGA</sequence>
<accession>A0A921SNH4</accession>
<name>A0A921SNH4_9MICO</name>
<organism evidence="1 2">
    <name type="scientific">Brevibacterium senegalense</name>
    <dbReference type="NCBI Taxonomy" id="1033736"/>
    <lineage>
        <taxon>Bacteria</taxon>
        <taxon>Bacillati</taxon>
        <taxon>Actinomycetota</taxon>
        <taxon>Actinomycetes</taxon>
        <taxon>Micrococcales</taxon>
        <taxon>Brevibacteriaceae</taxon>
        <taxon>Brevibacterium</taxon>
    </lineage>
</organism>
<dbReference type="PROSITE" id="PS00139">
    <property type="entry name" value="THIOL_PROTEASE_CYS"/>
    <property type="match status" value="1"/>
</dbReference>
<evidence type="ECO:0000313" key="2">
    <source>
        <dbReference type="Proteomes" id="UP000784435"/>
    </source>
</evidence>
<dbReference type="Proteomes" id="UP000784435">
    <property type="component" value="Unassembled WGS sequence"/>
</dbReference>
<proteinExistence type="predicted"/>
<reference evidence="1" key="2">
    <citation type="submission" date="2021-09" db="EMBL/GenBank/DDBJ databases">
        <authorList>
            <person name="Gilroy R."/>
        </authorList>
    </citation>
    <scope>NUCLEOTIDE SEQUENCE</scope>
    <source>
        <strain evidence="1">ChiGjej5B5-7349</strain>
    </source>
</reference>
<dbReference type="AlphaFoldDB" id="A0A921SNH4"/>
<dbReference type="InterPro" id="IPR000169">
    <property type="entry name" value="Pept_cys_AS"/>
</dbReference>
<reference evidence="1" key="1">
    <citation type="journal article" date="2021" name="PeerJ">
        <title>Extensive microbial diversity within the chicken gut microbiome revealed by metagenomics and culture.</title>
        <authorList>
            <person name="Gilroy R."/>
            <person name="Ravi A."/>
            <person name="Getino M."/>
            <person name="Pursley I."/>
            <person name="Horton D.L."/>
            <person name="Alikhan N.F."/>
            <person name="Baker D."/>
            <person name="Gharbi K."/>
            <person name="Hall N."/>
            <person name="Watson M."/>
            <person name="Adriaenssens E.M."/>
            <person name="Foster-Nyarko E."/>
            <person name="Jarju S."/>
            <person name="Secka A."/>
            <person name="Antonio M."/>
            <person name="Oren A."/>
            <person name="Chaudhuri R.R."/>
            <person name="La Ragione R."/>
            <person name="Hildebrand F."/>
            <person name="Pallen M.J."/>
        </authorList>
    </citation>
    <scope>NUCLEOTIDE SEQUENCE</scope>
    <source>
        <strain evidence="1">ChiGjej5B5-7349</strain>
    </source>
</reference>
<evidence type="ECO:0000313" key="1">
    <source>
        <dbReference type="EMBL" id="HJG80395.1"/>
    </source>
</evidence>
<protein>
    <recommendedName>
        <fullName evidence="3">Calpain catalytic domain-containing protein</fullName>
    </recommendedName>
</protein>
<dbReference type="EMBL" id="DYUK01000177">
    <property type="protein sequence ID" value="HJG80395.1"/>
    <property type="molecule type" value="Genomic_DNA"/>
</dbReference>